<dbReference type="PATRIC" id="fig|1193502.14.peg.2962"/>
<protein>
    <recommendedName>
        <fullName evidence="3">Glycosyltransferase</fullName>
    </recommendedName>
</protein>
<accession>A0A1D7TNV0</accession>
<dbReference type="RefSeq" id="WP_069479194.1">
    <property type="nucleotide sequence ID" value="NZ_CP017111.1"/>
</dbReference>
<proteinExistence type="predicted"/>
<reference evidence="2" key="1">
    <citation type="submission" date="2016-08" db="EMBL/GenBank/DDBJ databases">
        <title>Complete genome sequence of the organohalide-respiring Epsilonproteobacterium Sulfurospirillum halorespirans.</title>
        <authorList>
            <person name="Goris T."/>
            <person name="Zimmermann J."/>
            <person name="Schenz B."/>
            <person name="Lemos M."/>
            <person name="Hackermueller J."/>
            <person name="Diekert G."/>
        </authorList>
    </citation>
    <scope>NUCLEOTIDE SEQUENCE [LARGE SCALE GENOMIC DNA]</scope>
    <source>
        <strain>DSM 13726</strain>
        <strain evidence="2">PCE-M2</strain>
    </source>
</reference>
<dbReference type="STRING" id="1193502.SHALO_2926"/>
<dbReference type="EMBL" id="CP017111">
    <property type="protein sequence ID" value="AOO66678.1"/>
    <property type="molecule type" value="Genomic_DNA"/>
</dbReference>
<dbReference type="AlphaFoldDB" id="A0A1D7TNV0"/>
<keyword evidence="2" id="KW-1185">Reference proteome</keyword>
<evidence type="ECO:0000313" key="2">
    <source>
        <dbReference type="Proteomes" id="UP000094609"/>
    </source>
</evidence>
<dbReference type="Gene3D" id="3.40.50.2000">
    <property type="entry name" value="Glycogen Phosphorylase B"/>
    <property type="match status" value="1"/>
</dbReference>
<dbReference type="Proteomes" id="UP000094609">
    <property type="component" value="Chromosome"/>
</dbReference>
<organism evidence="1 2">
    <name type="scientific">Sulfurospirillum halorespirans DSM 13726</name>
    <dbReference type="NCBI Taxonomy" id="1193502"/>
    <lineage>
        <taxon>Bacteria</taxon>
        <taxon>Pseudomonadati</taxon>
        <taxon>Campylobacterota</taxon>
        <taxon>Epsilonproteobacteria</taxon>
        <taxon>Campylobacterales</taxon>
        <taxon>Sulfurospirillaceae</taxon>
        <taxon>Sulfurospirillum</taxon>
    </lineage>
</organism>
<dbReference type="KEGG" id="shal:SHALO_2926"/>
<name>A0A1D7TNV0_9BACT</name>
<dbReference type="SUPFAM" id="SSF53756">
    <property type="entry name" value="UDP-Glycosyltransferase/glycogen phosphorylase"/>
    <property type="match status" value="1"/>
</dbReference>
<evidence type="ECO:0000313" key="1">
    <source>
        <dbReference type="EMBL" id="AOO66678.1"/>
    </source>
</evidence>
<gene>
    <name evidence="1" type="ORF">SHALO_2926</name>
</gene>
<evidence type="ECO:0008006" key="3">
    <source>
        <dbReference type="Google" id="ProtNLM"/>
    </source>
</evidence>
<sequence>MSDHPYVEKLTQALSSPLDFQTFEALLRASIPELFKRTQHATSLQCSKVLKEKLLYSLRIQIYEALKQGYLLENNYVNLWFLFSQAVIEKDPAITQLIALFEKAYDGYSNAQKEKYIFAHLLCVLRMANGEGEQSIAWFLGEHLWFDGMCYNKMDTEAKALKSFCEQCHISFDVVSLGMVQALSQERFLKAAHSERMGIGIWILGLFWQINGYENHRLWSDRIYPKLRELFLTCKEHGWIDEAMSLHMVMSHVFLNRAQTQEEFKRFNDEVEREASLLYASYPLPLGVTRNFLHVKKRIALIKDRIVKNSPYMVEFSLLSALAKEPLFCQNYELIVYSMATVEKNLDDVKLISEIKKLGFDVSEVAMQSLDLQCNFQSHLKRALAIREDMQKREIDIMIVATNNMPIGNFLFSTWSATQQVFWSHGNFEYDVDGIDHRISHFLLPSSFSYHVFSIPILETFSNPDAEHFKSEASKIRELFQGKRILGSIGRLVKMDSEVYLSALAKILDTHPDTIYLACGTGDSATIQEKLTRFGITPERVVFTGFVNPHLYGYVIDLYLDTFPLHSGESLNEYIAKGRVPVILLPKEHITYERLSKAGTLASLTRIHTFSIEDYVAVANHLLSHPEAMASLSQEIARWVIADRENAMDNHKVAMDFIHILT</sequence>